<keyword evidence="3" id="KW-1185">Reference proteome</keyword>
<evidence type="ECO:0000256" key="1">
    <source>
        <dbReference type="SAM" id="Phobius"/>
    </source>
</evidence>
<evidence type="ECO:0000313" key="3">
    <source>
        <dbReference type="Proteomes" id="UP000290191"/>
    </source>
</evidence>
<proteinExistence type="predicted"/>
<keyword evidence="1" id="KW-1133">Transmembrane helix</keyword>
<organism evidence="2 3">
    <name type="scientific">Halarcobacter anaerophilus</name>
    <dbReference type="NCBI Taxonomy" id="877500"/>
    <lineage>
        <taxon>Bacteria</taxon>
        <taxon>Pseudomonadati</taxon>
        <taxon>Campylobacterota</taxon>
        <taxon>Epsilonproteobacteria</taxon>
        <taxon>Campylobacterales</taxon>
        <taxon>Arcobacteraceae</taxon>
        <taxon>Halarcobacter</taxon>
    </lineage>
</organism>
<dbReference type="STRING" id="877500.GCA_000935065_00527"/>
<feature type="transmembrane region" description="Helical" evidence="1">
    <location>
        <begin position="6"/>
        <end position="23"/>
    </location>
</feature>
<dbReference type="Proteomes" id="UP000290191">
    <property type="component" value="Unassembled WGS sequence"/>
</dbReference>
<gene>
    <name evidence="2" type="ORF">CRV06_06395</name>
</gene>
<keyword evidence="1" id="KW-0812">Transmembrane</keyword>
<sequence length="98" mass="11561">MAENSFVYIVMFLLFVGLGVILYKKSTIKSKPAYLKKEEIIKQYEYEMLKLISKYEKDSKLLSQKKVEFLKQANKELHQNIFFDENEAKALILKLASF</sequence>
<dbReference type="EMBL" id="PDKO01000004">
    <property type="protein sequence ID" value="RXJ63302.1"/>
    <property type="molecule type" value="Genomic_DNA"/>
</dbReference>
<accession>A0A4Q0Y057</accession>
<keyword evidence="1" id="KW-0472">Membrane</keyword>
<protein>
    <submittedName>
        <fullName evidence="2">Uncharacterized protein</fullName>
    </submittedName>
</protein>
<reference evidence="2 3" key="1">
    <citation type="submission" date="2017-10" db="EMBL/GenBank/DDBJ databases">
        <title>Genomics of the genus Arcobacter.</title>
        <authorList>
            <person name="Perez-Cataluna A."/>
            <person name="Figueras M.J."/>
        </authorList>
    </citation>
    <scope>NUCLEOTIDE SEQUENCE [LARGE SCALE GENOMIC DNA]</scope>
    <source>
        <strain evidence="2 3">DSM 24636</strain>
    </source>
</reference>
<name>A0A4Q0Y057_9BACT</name>
<dbReference type="RefSeq" id="WP_129081823.1">
    <property type="nucleotide sequence ID" value="NZ_CP041070.1"/>
</dbReference>
<dbReference type="OrthoDB" id="5366062at2"/>
<comment type="caution">
    <text evidence="2">The sequence shown here is derived from an EMBL/GenBank/DDBJ whole genome shotgun (WGS) entry which is preliminary data.</text>
</comment>
<dbReference type="AlphaFoldDB" id="A0A4Q0Y057"/>
<evidence type="ECO:0000313" key="2">
    <source>
        <dbReference type="EMBL" id="RXJ63302.1"/>
    </source>
</evidence>